<protein>
    <submittedName>
        <fullName evidence="1">Uncharacterized protein</fullName>
    </submittedName>
</protein>
<proteinExistence type="predicted"/>
<reference evidence="1 2" key="1">
    <citation type="submission" date="2015-07" db="EMBL/GenBank/DDBJ databases">
        <title>Draft genome of Enhydrobacter aerosaccus.</title>
        <authorList>
            <person name="Wang X."/>
        </authorList>
    </citation>
    <scope>NUCLEOTIDE SEQUENCE [LARGE SCALE GENOMIC DNA]</scope>
    <source>
        <strain evidence="1 2">CGMCC9176</strain>
    </source>
</reference>
<evidence type="ECO:0000313" key="2">
    <source>
        <dbReference type="Proteomes" id="UP000053900"/>
    </source>
</evidence>
<sequence length="69" mass="7934">MKEKLQQLANQLDDVMHQAQFIANWTHDSKFNAEQLENELNILIAEIWDSQQQVKALIEPQNATGETIA</sequence>
<dbReference type="Proteomes" id="UP000053900">
    <property type="component" value="Unassembled WGS sequence"/>
</dbReference>
<gene>
    <name evidence="1" type="ORF">AFK20_06395</name>
</gene>
<organism evidence="1 2">
    <name type="scientific">Enhydrobacter aerosaccus</name>
    <dbReference type="NCBI Taxonomy" id="225324"/>
    <lineage>
        <taxon>Bacteria</taxon>
        <taxon>Pseudomonadati</taxon>
        <taxon>Pseudomonadota</taxon>
        <taxon>Alphaproteobacteria</taxon>
        <taxon>Hyphomicrobiales</taxon>
        <taxon>Enhydrobacter</taxon>
    </lineage>
</organism>
<comment type="caution">
    <text evidence="1">The sequence shown here is derived from an EMBL/GenBank/DDBJ whole genome shotgun (WGS) entry which is preliminary data.</text>
</comment>
<evidence type="ECO:0000313" key="1">
    <source>
        <dbReference type="EMBL" id="KND22183.1"/>
    </source>
</evidence>
<dbReference type="EMBL" id="LGSW01000003">
    <property type="protein sequence ID" value="KND22183.1"/>
    <property type="molecule type" value="Genomic_DNA"/>
</dbReference>
<name>A0ABR5IM94_9HYPH</name>
<accession>A0ABR5IM94</accession>
<keyword evidence="2" id="KW-1185">Reference proteome</keyword>